<dbReference type="Pfam" id="PF13335">
    <property type="entry name" value="Mg_chelatase_C"/>
    <property type="match status" value="1"/>
</dbReference>
<dbReference type="Gene3D" id="3.40.50.300">
    <property type="entry name" value="P-loop containing nucleotide triphosphate hydrolases"/>
    <property type="match status" value="1"/>
</dbReference>
<proteinExistence type="inferred from homology"/>
<dbReference type="GO" id="GO:0003677">
    <property type="term" value="F:DNA binding"/>
    <property type="evidence" value="ECO:0007669"/>
    <property type="project" value="InterPro"/>
</dbReference>
<evidence type="ECO:0000313" key="5">
    <source>
        <dbReference type="EMBL" id="OGF22015.1"/>
    </source>
</evidence>
<reference evidence="5 6" key="1">
    <citation type="journal article" date="2016" name="Nat. Commun.">
        <title>Thousands of microbial genomes shed light on interconnected biogeochemical processes in an aquifer system.</title>
        <authorList>
            <person name="Anantharaman K."/>
            <person name="Brown C.T."/>
            <person name="Hug L.A."/>
            <person name="Sharon I."/>
            <person name="Castelle C.J."/>
            <person name="Probst A.J."/>
            <person name="Thomas B.C."/>
            <person name="Singh A."/>
            <person name="Wilkins M.J."/>
            <person name="Karaoz U."/>
            <person name="Brodie E.L."/>
            <person name="Williams K.H."/>
            <person name="Hubbard S.S."/>
            <person name="Banfield J.F."/>
        </authorList>
    </citation>
    <scope>NUCLEOTIDE SEQUENCE [LARGE SCALE GENOMIC DNA]</scope>
</reference>
<accession>A0A1F5S5P8</accession>
<keyword evidence="2" id="KW-0547">Nucleotide-binding</keyword>
<feature type="domain" description="AAA+ ATPase" evidence="4">
    <location>
        <begin position="211"/>
        <end position="394"/>
    </location>
</feature>
<dbReference type="SUPFAM" id="SSF54211">
    <property type="entry name" value="Ribosomal protein S5 domain 2-like"/>
    <property type="match status" value="1"/>
</dbReference>
<dbReference type="InterPro" id="IPR027417">
    <property type="entry name" value="P-loop_NTPase"/>
</dbReference>
<dbReference type="EMBL" id="MFFS01000043">
    <property type="protein sequence ID" value="OGF22015.1"/>
    <property type="molecule type" value="Genomic_DNA"/>
</dbReference>
<dbReference type="Gene3D" id="3.30.230.10">
    <property type="match status" value="1"/>
</dbReference>
<dbReference type="PANTHER" id="PTHR32039">
    <property type="entry name" value="MAGNESIUM-CHELATASE SUBUNIT CHLI"/>
    <property type="match status" value="1"/>
</dbReference>
<dbReference type="InterPro" id="IPR003593">
    <property type="entry name" value="AAA+_ATPase"/>
</dbReference>
<dbReference type="InterPro" id="IPR000523">
    <property type="entry name" value="Mg_chelatse_chII-like_cat_dom"/>
</dbReference>
<dbReference type="Proteomes" id="UP000178323">
    <property type="component" value="Unassembled WGS sequence"/>
</dbReference>
<evidence type="ECO:0000256" key="3">
    <source>
        <dbReference type="ARBA" id="ARBA00022840"/>
    </source>
</evidence>
<organism evidence="5 6">
    <name type="scientific">Candidatus Falkowbacteria bacterium RBG_13_39_14</name>
    <dbReference type="NCBI Taxonomy" id="1797985"/>
    <lineage>
        <taxon>Bacteria</taxon>
        <taxon>Candidatus Falkowiibacteriota</taxon>
    </lineage>
</organism>
<gene>
    <name evidence="5" type="ORF">A2Y83_02885</name>
</gene>
<name>A0A1F5S5P8_9BACT</name>
<keyword evidence="3" id="KW-0067">ATP-binding</keyword>
<dbReference type="PANTHER" id="PTHR32039:SF7">
    <property type="entry name" value="COMPETENCE PROTEIN COMM"/>
    <property type="match status" value="1"/>
</dbReference>
<evidence type="ECO:0000256" key="2">
    <source>
        <dbReference type="ARBA" id="ARBA00022741"/>
    </source>
</evidence>
<comment type="caution">
    <text evidence="5">The sequence shown here is derived from an EMBL/GenBank/DDBJ whole genome shotgun (WGS) entry which is preliminary data.</text>
</comment>
<dbReference type="InterPro" id="IPR001208">
    <property type="entry name" value="MCM_dom"/>
</dbReference>
<dbReference type="InterPro" id="IPR004482">
    <property type="entry name" value="Mg_chelat-rel"/>
</dbReference>
<protein>
    <submittedName>
        <fullName evidence="5">Magnesium chelatase</fullName>
    </submittedName>
</protein>
<evidence type="ECO:0000313" key="6">
    <source>
        <dbReference type="Proteomes" id="UP000178323"/>
    </source>
</evidence>
<dbReference type="STRING" id="1797985.A2Y83_02885"/>
<dbReference type="InterPro" id="IPR025158">
    <property type="entry name" value="Mg_chelat-rel_C"/>
</dbReference>
<dbReference type="SUPFAM" id="SSF52540">
    <property type="entry name" value="P-loop containing nucleoside triphosphate hydrolases"/>
    <property type="match status" value="1"/>
</dbReference>
<evidence type="ECO:0000256" key="1">
    <source>
        <dbReference type="ARBA" id="ARBA00006354"/>
    </source>
</evidence>
<dbReference type="GO" id="GO:0005524">
    <property type="term" value="F:ATP binding"/>
    <property type="evidence" value="ECO:0007669"/>
    <property type="project" value="UniProtKB-KW"/>
</dbReference>
<dbReference type="SMART" id="SM00382">
    <property type="entry name" value="AAA"/>
    <property type="match status" value="1"/>
</dbReference>
<sequence>MFKKVHSCAVLGLNCQGVEVEIDISQGHPEFNIVGLPDMAVKEAKERIYAAFKNVGFSYPYNKRWTINLAPADIRKEGPSYDLPMALGIILATADYNFDAEKSLIVGELSLEGKLRHVNGILPIAIYAKEKNFKRLYIPSADAPEASLIKGVEIIPVENLQSLLRHLGGEEIAPFISDHFAFIPTANYTNDMSHIKGQENAKRALEIAAAGAHNVLMSGPPGSGKTLLSRTVPSILPRMEEREIIEATKIYSVAGLLPSGKPLITERPFRTPHHTSSGVALVGGGKIPKPGEISLAHRGVLFLDEFPEFPRQVLESLRQPLEDGIITVSRAQGTHTFPANFILVASQNPCPCGYSGDSERPCSCSPQQVLKYKNKISGPLLDRIDLHIDVPRVKFSKLSEEHSGESSDIIRARVEAARKIQKQRFKDKNLITNSEMGPQEVKEFCKIGDDCMNLLKNAVSQLHLSARSYYRILKLSRTIADLAGCDNIQENHIGEALQYRQKE</sequence>
<comment type="similarity">
    <text evidence="1">Belongs to the Mg-chelatase subunits D/I family. ComM subfamily.</text>
</comment>
<dbReference type="Pfam" id="PF01078">
    <property type="entry name" value="Mg_chelatase"/>
    <property type="match status" value="1"/>
</dbReference>
<dbReference type="PRINTS" id="PR01657">
    <property type="entry name" value="MCMFAMILY"/>
</dbReference>
<dbReference type="NCBIfam" id="TIGR00368">
    <property type="entry name" value="YifB family Mg chelatase-like AAA ATPase"/>
    <property type="match status" value="1"/>
</dbReference>
<dbReference type="InterPro" id="IPR020568">
    <property type="entry name" value="Ribosomal_Su5_D2-typ_SF"/>
</dbReference>
<dbReference type="Pfam" id="PF13541">
    <property type="entry name" value="ChlI"/>
    <property type="match status" value="1"/>
</dbReference>
<evidence type="ECO:0000259" key="4">
    <source>
        <dbReference type="SMART" id="SM00382"/>
    </source>
</evidence>
<dbReference type="InterPro" id="IPR045006">
    <property type="entry name" value="CHLI-like"/>
</dbReference>
<dbReference type="AlphaFoldDB" id="A0A1F5S5P8"/>
<dbReference type="InterPro" id="IPR014721">
    <property type="entry name" value="Ribsml_uS5_D2-typ_fold_subgr"/>
</dbReference>